<keyword evidence="5" id="KW-1185">Reference proteome</keyword>
<proteinExistence type="predicted"/>
<dbReference type="Proteomes" id="UP000198809">
    <property type="component" value="Unassembled WGS sequence"/>
</dbReference>
<evidence type="ECO:0000256" key="1">
    <source>
        <dbReference type="SAM" id="Phobius"/>
    </source>
</evidence>
<keyword evidence="1" id="KW-1133">Transmembrane helix</keyword>
<keyword evidence="1" id="KW-0472">Membrane</keyword>
<dbReference type="AlphaFoldDB" id="A0A1H8SBD5"/>
<reference evidence="3 4" key="1">
    <citation type="submission" date="2016-10" db="EMBL/GenBank/DDBJ databases">
        <authorList>
            <person name="de Groot N.N."/>
        </authorList>
    </citation>
    <scope>NUCLEOTIDE SEQUENCE [LARGE SCALE GENOMIC DNA]</scope>
    <source>
        <strain evidence="3 4">CGMCC 1.10238</strain>
    </source>
</reference>
<dbReference type="OrthoDB" id="2958410at2"/>
<keyword evidence="1" id="KW-0812">Transmembrane</keyword>
<evidence type="ECO:0000313" key="4">
    <source>
        <dbReference type="Proteomes" id="UP000198809"/>
    </source>
</evidence>
<reference evidence="2 5" key="2">
    <citation type="submission" date="2021-06" db="EMBL/GenBank/DDBJ databases">
        <title>Whole genome sequence of Paenibacillus sophorae DSM23020 for comparative genomics.</title>
        <authorList>
            <person name="Kim M.-J."/>
            <person name="Lee G."/>
            <person name="Shin J.-H."/>
        </authorList>
    </citation>
    <scope>NUCLEOTIDE SEQUENCE [LARGE SCALE GENOMIC DNA]</scope>
    <source>
        <strain evidence="2 5">DSM 23020</strain>
    </source>
</reference>
<dbReference type="Proteomes" id="UP000683429">
    <property type="component" value="Chromosome"/>
</dbReference>
<feature type="transmembrane region" description="Helical" evidence="1">
    <location>
        <begin position="45"/>
        <end position="63"/>
    </location>
</feature>
<gene>
    <name evidence="2" type="ORF">KP014_06185</name>
    <name evidence="3" type="ORF">SAMN04487895_11189</name>
</gene>
<dbReference type="EMBL" id="CP076607">
    <property type="protein sequence ID" value="QWU16796.1"/>
    <property type="molecule type" value="Genomic_DNA"/>
</dbReference>
<dbReference type="RefSeq" id="WP_036590676.1">
    <property type="nucleotide sequence ID" value="NZ_CP076607.1"/>
</dbReference>
<name>A0A1H8SBD5_9BACL</name>
<evidence type="ECO:0000313" key="5">
    <source>
        <dbReference type="Proteomes" id="UP000683429"/>
    </source>
</evidence>
<evidence type="ECO:0000313" key="2">
    <source>
        <dbReference type="EMBL" id="QWU16796.1"/>
    </source>
</evidence>
<protein>
    <submittedName>
        <fullName evidence="3">Uncharacterized protein</fullName>
    </submittedName>
</protein>
<dbReference type="EMBL" id="FODH01000011">
    <property type="protein sequence ID" value="SEO75885.1"/>
    <property type="molecule type" value="Genomic_DNA"/>
</dbReference>
<evidence type="ECO:0000313" key="3">
    <source>
        <dbReference type="EMBL" id="SEO75885.1"/>
    </source>
</evidence>
<accession>A0A1H8SBD5</accession>
<sequence length="344" mass="40684">MKRWLSVWGFFIAFGLFLAFDLWKNYSPNASEFFTKWVKPVFDTWRLPVVVYLFLTIGLIQFFRDRIGKLENESNEELSLYIKANRHYSNFRRLELLQSVIRKFVEHQESVDAVQMYKYEIKKRINEIIVKVKHVDGFVYEGVELNALGQIYFHVERDLYRDFMNAKAYLERHNDASKLISFVRTHRLRINGVNPEDVGEKEATDFAILQLAVDLIEEWFQEVFNTTESLNLFNLSQEMFIKLNEVKRTGILRAVLLKNDYYRFSHYGSGEKQGRLYIGRHILLGGINHCFLITLGHGIFDEENALELLAEVQNEFIDEVQSNFGMMYNNNTDNREGDRHEEAQ</sequence>
<organism evidence="3 4">
    <name type="scientific">Paenibacillus sophorae</name>
    <dbReference type="NCBI Taxonomy" id="1333845"/>
    <lineage>
        <taxon>Bacteria</taxon>
        <taxon>Bacillati</taxon>
        <taxon>Bacillota</taxon>
        <taxon>Bacilli</taxon>
        <taxon>Bacillales</taxon>
        <taxon>Paenibacillaceae</taxon>
        <taxon>Paenibacillus</taxon>
    </lineage>
</organism>